<comment type="caution">
    <text evidence="1">The sequence shown here is derived from an EMBL/GenBank/DDBJ whole genome shotgun (WGS) entry which is preliminary data.</text>
</comment>
<sequence length="551" mass="62488">MTADCTSPLPRFKLPSISEPTNEWGPSEDYQPEQFKDIPYAPFSKSDRLGKVADWSSEGQNRLQHENRRQNRRDQAYGAGAENPFAYQHTADDSSFSIVDSRVTKKTTFSRGNKFVRTAPRTLARGGSFQRFDSTRGRGGFQNRRRFGWKDYDRQRNRDASILIGPDWTVVEEIELNRIAKLTHKIGEPKDLSFHGQLCYYDKKYDRPSPSEGMLKQIETIKYNTTTSEDPIMQIYTKTSEATVFFTDSVLALLMCSPRSVAPWDIIVNRIGDKVFFDKRDGGPLDTITVNENASDPPTENPADKDNINSPSNLSVEALYVNQNYQAQVLDYSQTKHMAKPNPFHDSEEAEGEILGSCAYRYRMFPLSDTINMIVRTEIDAIQKGADGSESYVLVRALNEFDSKAAGSGGAIDWRTKLDSQRGAVVATEMKNNNCKLARWAVQAILAGAAQLKLGWVSRAHPKENRRHQILTTMQYRPQDFVSQMNFQLSTGWGIVHTIVRLCLQLEEGHYMMVKDPNKPIIRLYNIPGDDLEVDLDNDIPLEVDLPEVMV</sequence>
<keyword evidence="2" id="KW-1185">Reference proteome</keyword>
<organism evidence="1 2">
    <name type="scientific">Entomophthora muscae</name>
    <dbReference type="NCBI Taxonomy" id="34485"/>
    <lineage>
        <taxon>Eukaryota</taxon>
        <taxon>Fungi</taxon>
        <taxon>Fungi incertae sedis</taxon>
        <taxon>Zoopagomycota</taxon>
        <taxon>Entomophthoromycotina</taxon>
        <taxon>Entomophthoromycetes</taxon>
        <taxon>Entomophthorales</taxon>
        <taxon>Entomophthoraceae</taxon>
        <taxon>Entomophthora</taxon>
    </lineage>
</organism>
<reference evidence="1" key="1">
    <citation type="submission" date="2022-04" db="EMBL/GenBank/DDBJ databases">
        <title>Genome of the entomopathogenic fungus Entomophthora muscae.</title>
        <authorList>
            <person name="Elya C."/>
            <person name="Lovett B.R."/>
            <person name="Lee E."/>
            <person name="Macias A.M."/>
            <person name="Hajek A.E."/>
            <person name="De Bivort B.L."/>
            <person name="Kasson M.T."/>
            <person name="De Fine Licht H.H."/>
            <person name="Stajich J.E."/>
        </authorList>
    </citation>
    <scope>NUCLEOTIDE SEQUENCE</scope>
    <source>
        <strain evidence="1">Berkeley</strain>
    </source>
</reference>
<evidence type="ECO:0000313" key="1">
    <source>
        <dbReference type="EMBL" id="KAJ9085940.1"/>
    </source>
</evidence>
<protein>
    <submittedName>
        <fullName evidence="1">Uncharacterized protein</fullName>
    </submittedName>
</protein>
<dbReference type="Proteomes" id="UP001165960">
    <property type="component" value="Unassembled WGS sequence"/>
</dbReference>
<accession>A0ACC2UGF6</accession>
<evidence type="ECO:0000313" key="2">
    <source>
        <dbReference type="Proteomes" id="UP001165960"/>
    </source>
</evidence>
<gene>
    <name evidence="1" type="ORF">DSO57_1009266</name>
</gene>
<dbReference type="EMBL" id="QTSX02000739">
    <property type="protein sequence ID" value="KAJ9085940.1"/>
    <property type="molecule type" value="Genomic_DNA"/>
</dbReference>
<name>A0ACC2UGF6_9FUNG</name>
<proteinExistence type="predicted"/>